<dbReference type="EMBL" id="MG989235">
    <property type="protein sequence ID" value="AWU49047.1"/>
    <property type="molecule type" value="Genomic_DNA"/>
</dbReference>
<feature type="transmembrane region" description="Helical" evidence="1">
    <location>
        <begin position="48"/>
        <end position="72"/>
    </location>
</feature>
<evidence type="ECO:0000256" key="1">
    <source>
        <dbReference type="SAM" id="Phobius"/>
    </source>
</evidence>
<accession>A0A344A2Q6</accession>
<keyword evidence="2" id="KW-0496">Mitochondrion</keyword>
<proteinExistence type="predicted"/>
<gene>
    <name evidence="2" type="primary">nad6</name>
</gene>
<feature type="transmembrane region" description="Helical" evidence="1">
    <location>
        <begin position="123"/>
        <end position="150"/>
    </location>
</feature>
<feature type="transmembrane region" description="Helical" evidence="1">
    <location>
        <begin position="84"/>
        <end position="103"/>
    </location>
</feature>
<keyword evidence="1" id="KW-0472">Membrane</keyword>
<organism evidence="2">
    <name type="scientific">Psylla alni</name>
    <dbReference type="NCBI Taxonomy" id="1393965"/>
    <lineage>
        <taxon>Eukaryota</taxon>
        <taxon>Metazoa</taxon>
        <taxon>Ecdysozoa</taxon>
        <taxon>Arthropoda</taxon>
        <taxon>Hexapoda</taxon>
        <taxon>Insecta</taxon>
        <taxon>Pterygota</taxon>
        <taxon>Neoptera</taxon>
        <taxon>Paraneoptera</taxon>
        <taxon>Hemiptera</taxon>
        <taxon>Sternorrhyncha</taxon>
        <taxon>Psylloidea</taxon>
        <taxon>Psyllidae</taxon>
        <taxon>Psyllinae</taxon>
        <taxon>Psylla</taxon>
    </lineage>
</organism>
<protein>
    <submittedName>
        <fullName evidence="2">NADH dehydrogenase subunit 6</fullName>
    </submittedName>
</protein>
<evidence type="ECO:0000313" key="2">
    <source>
        <dbReference type="EMBL" id="AWU49047.1"/>
    </source>
</evidence>
<keyword evidence="1" id="KW-0812">Transmembrane</keyword>
<reference evidence="2" key="1">
    <citation type="submission" date="2018-02" db="EMBL/GenBank/DDBJ databases">
        <title>Resolving the psyllid tree of life: Phylogenomic analysis of the superfamily Psylloidea (Hemiptera).</title>
        <authorList>
            <person name="Percy D.M."/>
            <person name="Sveinsson S."/>
            <person name="Lemmon A.R."/>
            <person name="Lemmon E.M."/>
            <person name="Ouvrard D."/>
            <person name="Burckhardt D."/>
        </authorList>
    </citation>
    <scope>NUCLEOTIDE SEQUENCE</scope>
    <source>
        <strain evidence="2">DP1.idba.169_circ</strain>
    </source>
</reference>
<dbReference type="AlphaFoldDB" id="A0A344A2Q6"/>
<geneLocation type="mitochondrion" evidence="2"/>
<sequence>MIKTLMLLAMFNSSIILVSSHPISFGIILLLQTILISICSRMITQSSWIPLTMFLVMVGGLMILFLYITSICSNKKPHFLKPKFSQLAFLSISMGLIENYQYLFLMNENINLKDLHNMEFIKLFLPLNTFSSNFMFLYLLVMLIIMIEMMTLNKGPMRKKY</sequence>
<name>A0A344A2Q6_9HEMI</name>
<keyword evidence="1" id="KW-1133">Transmembrane helix</keyword>
<feature type="transmembrane region" description="Helical" evidence="1">
    <location>
        <begin position="7"/>
        <end position="36"/>
    </location>
</feature>